<dbReference type="Proteomes" id="UP000009096">
    <property type="component" value="Chromosome 6"/>
</dbReference>
<dbReference type="AlphaFoldDB" id="W7M3T9"/>
<sequence length="117" mass="13320">MKTRVEAYLAITLKILLRLLNRNHVLTDRPHLVWPTLAQHASELNYAMKENPQTTTHRYAEGDEATMIANSEVQSRKEGSTENRMNLCPCPLIYGLGAQPNNANNLQSHVRYGWSEC</sequence>
<dbReference type="KEGG" id="fvr:FVEG_15032"/>
<dbReference type="VEuPathDB" id="FungiDB:FVEG_15032"/>
<dbReference type="GeneID" id="30071908"/>
<evidence type="ECO:0000313" key="2">
    <source>
        <dbReference type="Proteomes" id="UP000009096"/>
    </source>
</evidence>
<gene>
    <name evidence="1" type="ORF">FVEG_15032</name>
</gene>
<dbReference type="EMBL" id="CM000583">
    <property type="protein sequence ID" value="EWG39552.1"/>
    <property type="molecule type" value="Genomic_DNA"/>
</dbReference>
<reference evidence="1 2" key="1">
    <citation type="journal article" date="2010" name="Nature">
        <title>Comparative genomics reveals mobile pathogenicity chromosomes in Fusarium.</title>
        <authorList>
            <person name="Ma L.J."/>
            <person name="van der Does H.C."/>
            <person name="Borkovich K.A."/>
            <person name="Coleman J.J."/>
            <person name="Daboussi M.J."/>
            <person name="Di Pietro A."/>
            <person name="Dufresne M."/>
            <person name="Freitag M."/>
            <person name="Grabherr M."/>
            <person name="Henrissat B."/>
            <person name="Houterman P.M."/>
            <person name="Kang S."/>
            <person name="Shim W.B."/>
            <person name="Woloshuk C."/>
            <person name="Xie X."/>
            <person name="Xu J.R."/>
            <person name="Antoniw J."/>
            <person name="Baker S.E."/>
            <person name="Bluhm B.H."/>
            <person name="Breakspear A."/>
            <person name="Brown D.W."/>
            <person name="Butchko R.A."/>
            <person name="Chapman S."/>
            <person name="Coulson R."/>
            <person name="Coutinho P.M."/>
            <person name="Danchin E.G."/>
            <person name="Diener A."/>
            <person name="Gale L.R."/>
            <person name="Gardiner D.M."/>
            <person name="Goff S."/>
            <person name="Hammond-Kosack K.E."/>
            <person name="Hilburn K."/>
            <person name="Hua-Van A."/>
            <person name="Jonkers W."/>
            <person name="Kazan K."/>
            <person name="Kodira C.D."/>
            <person name="Koehrsen M."/>
            <person name="Kumar L."/>
            <person name="Lee Y.H."/>
            <person name="Li L."/>
            <person name="Manners J.M."/>
            <person name="Miranda-Saavedra D."/>
            <person name="Mukherjee M."/>
            <person name="Park G."/>
            <person name="Park J."/>
            <person name="Park S.Y."/>
            <person name="Proctor R.H."/>
            <person name="Regev A."/>
            <person name="Ruiz-Roldan M.C."/>
            <person name="Sain D."/>
            <person name="Sakthikumar S."/>
            <person name="Sykes S."/>
            <person name="Schwartz D.C."/>
            <person name="Turgeon B.G."/>
            <person name="Wapinski I."/>
            <person name="Yoder O."/>
            <person name="Young S."/>
            <person name="Zeng Q."/>
            <person name="Zhou S."/>
            <person name="Galagan J."/>
            <person name="Cuomo C.A."/>
            <person name="Kistler H.C."/>
            <person name="Rep M."/>
        </authorList>
    </citation>
    <scope>NUCLEOTIDE SEQUENCE [LARGE SCALE GENOMIC DNA]</scope>
    <source>
        <strain evidence="2">M3125 / FGSC 7600</strain>
    </source>
</reference>
<name>W7M3T9_GIBM7</name>
<keyword evidence="2" id="KW-1185">Reference proteome</keyword>
<dbReference type="EMBL" id="DS022243">
    <property type="protein sequence ID" value="EWG39552.1"/>
    <property type="molecule type" value="Genomic_DNA"/>
</dbReference>
<organism evidence="1 2">
    <name type="scientific">Gibberella moniliformis (strain M3125 / FGSC 7600)</name>
    <name type="common">Maize ear and stalk rot fungus</name>
    <name type="synonym">Fusarium verticillioides</name>
    <dbReference type="NCBI Taxonomy" id="334819"/>
    <lineage>
        <taxon>Eukaryota</taxon>
        <taxon>Fungi</taxon>
        <taxon>Dikarya</taxon>
        <taxon>Ascomycota</taxon>
        <taxon>Pezizomycotina</taxon>
        <taxon>Sordariomycetes</taxon>
        <taxon>Hypocreomycetidae</taxon>
        <taxon>Hypocreales</taxon>
        <taxon>Nectriaceae</taxon>
        <taxon>Fusarium</taxon>
        <taxon>Fusarium fujikuroi species complex</taxon>
    </lineage>
</organism>
<accession>W7M3T9</accession>
<protein>
    <submittedName>
        <fullName evidence="1">Uncharacterized protein</fullName>
    </submittedName>
</protein>
<dbReference type="RefSeq" id="XP_018745743.1">
    <property type="nucleotide sequence ID" value="XM_018904125.1"/>
</dbReference>
<evidence type="ECO:0000313" key="1">
    <source>
        <dbReference type="EMBL" id="EWG39552.1"/>
    </source>
</evidence>
<proteinExistence type="predicted"/>